<evidence type="ECO:0000256" key="3">
    <source>
        <dbReference type="ARBA" id="ARBA00022723"/>
    </source>
</evidence>
<evidence type="ECO:0000313" key="8">
    <source>
        <dbReference type="Proteomes" id="UP001358417"/>
    </source>
</evidence>
<feature type="domain" description="Metallo-beta-lactamase" evidence="6">
    <location>
        <begin position="34"/>
        <end position="254"/>
    </location>
</feature>
<comment type="cofactor">
    <cofactor evidence="1">
        <name>Zn(2+)</name>
        <dbReference type="ChEBI" id="CHEBI:29105"/>
    </cofactor>
</comment>
<dbReference type="Gene3D" id="3.60.15.10">
    <property type="entry name" value="Ribonuclease Z/Hydroxyacylglutathione hydrolase-like"/>
    <property type="match status" value="1"/>
</dbReference>
<dbReference type="CDD" id="cd07730">
    <property type="entry name" value="metallo-hydrolase-like_MBL-fold"/>
    <property type="match status" value="1"/>
</dbReference>
<dbReference type="InterPro" id="IPR051013">
    <property type="entry name" value="MBL_superfamily_lactonases"/>
</dbReference>
<evidence type="ECO:0000256" key="4">
    <source>
        <dbReference type="ARBA" id="ARBA00022801"/>
    </source>
</evidence>
<dbReference type="PANTHER" id="PTHR42978:SF2">
    <property type="entry name" value="102 KBASES UNSTABLE REGION: FROM 1 TO 119443"/>
    <property type="match status" value="1"/>
</dbReference>
<protein>
    <recommendedName>
        <fullName evidence="6">Metallo-beta-lactamase domain-containing protein</fullName>
    </recommendedName>
</protein>
<dbReference type="Proteomes" id="UP001358417">
    <property type="component" value="Unassembled WGS sequence"/>
</dbReference>
<dbReference type="SMART" id="SM00849">
    <property type="entry name" value="Lactamase_B"/>
    <property type="match status" value="1"/>
</dbReference>
<dbReference type="GO" id="GO:0016787">
    <property type="term" value="F:hydrolase activity"/>
    <property type="evidence" value="ECO:0007669"/>
    <property type="project" value="UniProtKB-KW"/>
</dbReference>
<dbReference type="GeneID" id="89970885"/>
<dbReference type="EMBL" id="JAVRRD010000014">
    <property type="protein sequence ID" value="KAK5051883.1"/>
    <property type="molecule type" value="Genomic_DNA"/>
</dbReference>
<evidence type="ECO:0000313" key="7">
    <source>
        <dbReference type="EMBL" id="KAK5051883.1"/>
    </source>
</evidence>
<name>A0AAV9N8L0_9EURO</name>
<evidence type="ECO:0000256" key="5">
    <source>
        <dbReference type="ARBA" id="ARBA00022833"/>
    </source>
</evidence>
<keyword evidence="3" id="KW-0479">Metal-binding</keyword>
<sequence length="311" mass="34691">MATVTVHALGAGHLTIPERFFVTPFDPEAKTTVPSLSFLIQHKSINGKATRIVFDLGMRRDLKLYPEVLQGHLASRGPISTEPDVVASLAEGGLKQTDIDYVIFSHVHYDHVGFPKDFTSPQTKFLVGNGALDLLSGKTQLNLGKHMVFESDLLDPERTVELPQPDDASEKSDYSWKPLSLFPHAIDFFNDGSVYIINAPGHLPGHINLLCRISSNPTKFVCLAGDACHDIRLFRREKDIATWTDDEGRYCCIHVDIAQTKETLSRLYEASTEGLGLEGEKDKAQVEVIFAHDFAWEEQAKMDGRFWPGKL</sequence>
<dbReference type="InterPro" id="IPR036866">
    <property type="entry name" value="RibonucZ/Hydroxyglut_hydro"/>
</dbReference>
<dbReference type="InterPro" id="IPR001279">
    <property type="entry name" value="Metallo-B-lactamas"/>
</dbReference>
<dbReference type="PANTHER" id="PTHR42978">
    <property type="entry name" value="QUORUM-QUENCHING LACTONASE YTNP-RELATED-RELATED"/>
    <property type="match status" value="1"/>
</dbReference>
<keyword evidence="4" id="KW-0378">Hydrolase</keyword>
<evidence type="ECO:0000256" key="1">
    <source>
        <dbReference type="ARBA" id="ARBA00001947"/>
    </source>
</evidence>
<comment type="similarity">
    <text evidence="2">Belongs to the metallo-beta-lactamase superfamily.</text>
</comment>
<gene>
    <name evidence="7" type="ORF">LTR84_002686</name>
</gene>
<evidence type="ECO:0000259" key="6">
    <source>
        <dbReference type="SMART" id="SM00849"/>
    </source>
</evidence>
<dbReference type="SUPFAM" id="SSF56281">
    <property type="entry name" value="Metallo-hydrolase/oxidoreductase"/>
    <property type="match status" value="1"/>
</dbReference>
<evidence type="ECO:0000256" key="2">
    <source>
        <dbReference type="ARBA" id="ARBA00007749"/>
    </source>
</evidence>
<comment type="caution">
    <text evidence="7">The sequence shown here is derived from an EMBL/GenBank/DDBJ whole genome shotgun (WGS) entry which is preliminary data.</text>
</comment>
<dbReference type="GO" id="GO:0046872">
    <property type="term" value="F:metal ion binding"/>
    <property type="evidence" value="ECO:0007669"/>
    <property type="project" value="UniProtKB-KW"/>
</dbReference>
<organism evidence="7 8">
    <name type="scientific">Exophiala bonariae</name>
    <dbReference type="NCBI Taxonomy" id="1690606"/>
    <lineage>
        <taxon>Eukaryota</taxon>
        <taxon>Fungi</taxon>
        <taxon>Dikarya</taxon>
        <taxon>Ascomycota</taxon>
        <taxon>Pezizomycotina</taxon>
        <taxon>Eurotiomycetes</taxon>
        <taxon>Chaetothyriomycetidae</taxon>
        <taxon>Chaetothyriales</taxon>
        <taxon>Herpotrichiellaceae</taxon>
        <taxon>Exophiala</taxon>
    </lineage>
</organism>
<dbReference type="RefSeq" id="XP_064705897.1">
    <property type="nucleotide sequence ID" value="XM_064846287.1"/>
</dbReference>
<dbReference type="Pfam" id="PF00753">
    <property type="entry name" value="Lactamase_B"/>
    <property type="match status" value="1"/>
</dbReference>
<reference evidence="7 8" key="1">
    <citation type="submission" date="2023-08" db="EMBL/GenBank/DDBJ databases">
        <title>Black Yeasts Isolated from many extreme environments.</title>
        <authorList>
            <person name="Coleine C."/>
            <person name="Stajich J.E."/>
            <person name="Selbmann L."/>
        </authorList>
    </citation>
    <scope>NUCLEOTIDE SEQUENCE [LARGE SCALE GENOMIC DNA]</scope>
    <source>
        <strain evidence="7 8">CCFEE 5792</strain>
    </source>
</reference>
<proteinExistence type="inferred from homology"/>
<accession>A0AAV9N8L0</accession>
<keyword evidence="8" id="KW-1185">Reference proteome</keyword>
<keyword evidence="5" id="KW-0862">Zinc</keyword>
<dbReference type="AlphaFoldDB" id="A0AAV9N8L0"/>